<dbReference type="GO" id="GO:0042546">
    <property type="term" value="P:cell wall biogenesis"/>
    <property type="evidence" value="ECO:0007669"/>
    <property type="project" value="InterPro"/>
</dbReference>
<evidence type="ECO:0000256" key="3">
    <source>
        <dbReference type="ARBA" id="ARBA00022679"/>
    </source>
</evidence>
<dbReference type="GO" id="GO:0071555">
    <property type="term" value="P:cell wall organization"/>
    <property type="evidence" value="ECO:0007669"/>
    <property type="project" value="UniProtKB-KW"/>
</dbReference>
<keyword evidence="6" id="KW-0812">Transmembrane</keyword>
<reference evidence="7" key="1">
    <citation type="journal article" date="2022" name="Proc. Natl. Acad. Sci. U.S.A.">
        <title>Life cycle and functional genomics of the unicellular red alga Galdieria for elucidating algal and plant evolution and industrial use.</title>
        <authorList>
            <person name="Hirooka S."/>
            <person name="Itabashi T."/>
            <person name="Ichinose T.M."/>
            <person name="Onuma R."/>
            <person name="Fujiwara T."/>
            <person name="Yamashita S."/>
            <person name="Jong L.W."/>
            <person name="Tomita R."/>
            <person name="Iwane A.H."/>
            <person name="Miyagishima S.Y."/>
        </authorList>
    </citation>
    <scope>NUCLEOTIDE SEQUENCE</scope>
    <source>
        <strain evidence="7">NBRC 102759</strain>
    </source>
</reference>
<evidence type="ECO:0000256" key="6">
    <source>
        <dbReference type="SAM" id="Phobius"/>
    </source>
</evidence>
<keyword evidence="6" id="KW-1133">Transmembrane helix</keyword>
<reference evidence="7" key="2">
    <citation type="submission" date="2022-01" db="EMBL/GenBank/DDBJ databases">
        <authorList>
            <person name="Hirooka S."/>
            <person name="Miyagishima S.Y."/>
        </authorList>
    </citation>
    <scope>NUCLEOTIDE SEQUENCE</scope>
    <source>
        <strain evidence="7">NBRC 102759</strain>
    </source>
</reference>
<sequence>MLALDFDQLFSLEKDGYKKRYWHKVVNMVTNYGGIWIPLVVFLGLWLLEQLVFLALQVILHKRLLLGETSCSTCIRRSPRKKSCEGSNAAPRIWSSTNAYWNAACVFFEPVKIVLSQLVRVLKRVLFLYSYGRKSFTRRIVQTAIIFFALYLFLELEIFREPRSSRRMVHRVLPSICNDSQIHLPHGVTHFRDNYFETFKQLHTVEYQKILRHQNLEAGRSVVFVASCDGLGNRFMGLLSAFLFAVLANRAFFVLWEPCGSTVGAQLDDLFDTPGFDWNFVELAAQLGIDSSQLEDYPHRLIFTQYCRPCPFWRPIRDMEPIACSSYDEAFPENLIIFRATHWLGPAMQHNPYYRQFICTHFGSQPFPQLATALLTPSKRVYEIMEPYRQLIKTSRRVVGLQIRLRDSYAIDEYSEQVMWRCAESILSHWDQVASPESFLKRNGSTGLVDRWFIATDTPEAREQLRLQLGEKLISMDPPMDKGKTESAQWALAEMWLLGEADEIIISPYSSFGLFGHGRTGKAPWIVDRKGRCWRTPNSAPCDFYWFGVQRLKCFRDEWLTAEMVNNDDCFG</sequence>
<name>A0A9C7UNU4_9RHOD</name>
<comment type="similarity">
    <text evidence="1">Belongs to the glycosyltransferase 37 family.</text>
</comment>
<keyword evidence="5" id="KW-0961">Cell wall biogenesis/degradation</keyword>
<evidence type="ECO:0000256" key="2">
    <source>
        <dbReference type="ARBA" id="ARBA00022676"/>
    </source>
</evidence>
<evidence type="ECO:0000256" key="5">
    <source>
        <dbReference type="ARBA" id="ARBA00023316"/>
    </source>
</evidence>
<keyword evidence="4" id="KW-0325">Glycoprotein</keyword>
<dbReference type="PANTHER" id="PTHR31889:SF2">
    <property type="entry name" value="FUCOSYLTRANSFERASE 3"/>
    <property type="match status" value="1"/>
</dbReference>
<dbReference type="EMBL" id="BQMJ01000011">
    <property type="protein sequence ID" value="GJQ09850.1"/>
    <property type="molecule type" value="Genomic_DNA"/>
</dbReference>
<feature type="transmembrane region" description="Helical" evidence="6">
    <location>
        <begin position="139"/>
        <end position="159"/>
    </location>
</feature>
<keyword evidence="2" id="KW-0328">Glycosyltransferase</keyword>
<dbReference type="Gene3D" id="3.40.50.11350">
    <property type="match status" value="1"/>
</dbReference>
<comment type="caution">
    <text evidence="7">The sequence shown here is derived from an EMBL/GenBank/DDBJ whole genome shotgun (WGS) entry which is preliminary data.</text>
</comment>
<dbReference type="OrthoDB" id="428346at2759"/>
<dbReference type="Pfam" id="PF03254">
    <property type="entry name" value="XG_FTase"/>
    <property type="match status" value="1"/>
</dbReference>
<dbReference type="GO" id="GO:0008107">
    <property type="term" value="F:galactoside 2-alpha-L-fucosyltransferase activity"/>
    <property type="evidence" value="ECO:0007669"/>
    <property type="project" value="InterPro"/>
</dbReference>
<evidence type="ECO:0000256" key="1">
    <source>
        <dbReference type="ARBA" id="ARBA00010481"/>
    </source>
</evidence>
<gene>
    <name evidence="7" type="ORF">GpartN1_g1641.t1</name>
</gene>
<keyword evidence="6" id="KW-0472">Membrane</keyword>
<dbReference type="GO" id="GO:0005794">
    <property type="term" value="C:Golgi apparatus"/>
    <property type="evidence" value="ECO:0007669"/>
    <property type="project" value="TreeGrafter"/>
</dbReference>
<dbReference type="InterPro" id="IPR004938">
    <property type="entry name" value="XG_FTase"/>
</dbReference>
<evidence type="ECO:0000313" key="7">
    <source>
        <dbReference type="EMBL" id="GJQ09850.1"/>
    </source>
</evidence>
<keyword evidence="3" id="KW-0808">Transferase</keyword>
<dbReference type="Proteomes" id="UP001061958">
    <property type="component" value="Unassembled WGS sequence"/>
</dbReference>
<dbReference type="PANTHER" id="PTHR31889">
    <property type="entry name" value="FUCOSYLTRANSFERASE 2-RELATED"/>
    <property type="match status" value="1"/>
</dbReference>
<dbReference type="GO" id="GO:0009969">
    <property type="term" value="P:xyloglucan biosynthetic process"/>
    <property type="evidence" value="ECO:0007669"/>
    <property type="project" value="TreeGrafter"/>
</dbReference>
<evidence type="ECO:0008006" key="9">
    <source>
        <dbReference type="Google" id="ProtNLM"/>
    </source>
</evidence>
<dbReference type="AlphaFoldDB" id="A0A9C7UNU4"/>
<organism evidence="7 8">
    <name type="scientific">Galdieria partita</name>
    <dbReference type="NCBI Taxonomy" id="83374"/>
    <lineage>
        <taxon>Eukaryota</taxon>
        <taxon>Rhodophyta</taxon>
        <taxon>Bangiophyceae</taxon>
        <taxon>Galdieriales</taxon>
        <taxon>Galdieriaceae</taxon>
        <taxon>Galdieria</taxon>
    </lineage>
</organism>
<evidence type="ECO:0000256" key="4">
    <source>
        <dbReference type="ARBA" id="ARBA00023180"/>
    </source>
</evidence>
<feature type="transmembrane region" description="Helical" evidence="6">
    <location>
        <begin position="35"/>
        <end position="56"/>
    </location>
</feature>
<evidence type="ECO:0000313" key="8">
    <source>
        <dbReference type="Proteomes" id="UP001061958"/>
    </source>
</evidence>
<protein>
    <recommendedName>
        <fullName evidence="9">Fucosyltransferase</fullName>
    </recommendedName>
</protein>
<keyword evidence="8" id="KW-1185">Reference proteome</keyword>
<accession>A0A9C7UNU4</accession>
<proteinExistence type="inferred from homology"/>
<dbReference type="GO" id="GO:0016020">
    <property type="term" value="C:membrane"/>
    <property type="evidence" value="ECO:0007669"/>
    <property type="project" value="InterPro"/>
</dbReference>